<evidence type="ECO:0000313" key="2">
    <source>
        <dbReference type="EMBL" id="GBP38823.1"/>
    </source>
</evidence>
<gene>
    <name evidence="2" type="ORF">EVAR_33574_1</name>
</gene>
<dbReference type="EMBL" id="BGZK01000354">
    <property type="protein sequence ID" value="GBP38823.1"/>
    <property type="molecule type" value="Genomic_DNA"/>
</dbReference>
<evidence type="ECO:0000313" key="3">
    <source>
        <dbReference type="Proteomes" id="UP000299102"/>
    </source>
</evidence>
<evidence type="ECO:0000256" key="1">
    <source>
        <dbReference type="SAM" id="MobiDB-lite"/>
    </source>
</evidence>
<proteinExistence type="predicted"/>
<dbReference type="AlphaFoldDB" id="A0A4C1VJR2"/>
<dbReference type="Proteomes" id="UP000299102">
    <property type="component" value="Unassembled WGS sequence"/>
</dbReference>
<protein>
    <submittedName>
        <fullName evidence="2">Uncharacterized protein</fullName>
    </submittedName>
</protein>
<keyword evidence="3" id="KW-1185">Reference proteome</keyword>
<accession>A0A4C1VJR2</accession>
<organism evidence="2 3">
    <name type="scientific">Eumeta variegata</name>
    <name type="common">Bagworm moth</name>
    <name type="synonym">Eumeta japonica</name>
    <dbReference type="NCBI Taxonomy" id="151549"/>
    <lineage>
        <taxon>Eukaryota</taxon>
        <taxon>Metazoa</taxon>
        <taxon>Ecdysozoa</taxon>
        <taxon>Arthropoda</taxon>
        <taxon>Hexapoda</taxon>
        <taxon>Insecta</taxon>
        <taxon>Pterygota</taxon>
        <taxon>Neoptera</taxon>
        <taxon>Endopterygota</taxon>
        <taxon>Lepidoptera</taxon>
        <taxon>Glossata</taxon>
        <taxon>Ditrysia</taxon>
        <taxon>Tineoidea</taxon>
        <taxon>Psychidae</taxon>
        <taxon>Oiketicinae</taxon>
        <taxon>Eumeta</taxon>
    </lineage>
</organism>
<reference evidence="2 3" key="1">
    <citation type="journal article" date="2019" name="Commun. Biol.">
        <title>The bagworm genome reveals a unique fibroin gene that provides high tensile strength.</title>
        <authorList>
            <person name="Kono N."/>
            <person name="Nakamura H."/>
            <person name="Ohtoshi R."/>
            <person name="Tomita M."/>
            <person name="Numata K."/>
            <person name="Arakawa K."/>
        </authorList>
    </citation>
    <scope>NUCLEOTIDE SEQUENCE [LARGE SCALE GENOMIC DNA]</scope>
</reference>
<feature type="compositionally biased region" description="Low complexity" evidence="1">
    <location>
        <begin position="60"/>
        <end position="69"/>
    </location>
</feature>
<sequence>MSNKCLQEDTQRGREGRHDLRVQKYCVVVTGTPGIGGPARRNGTAFKVVGSGDSSRRSRYQWQQQTRRR</sequence>
<feature type="region of interest" description="Disordered" evidence="1">
    <location>
        <begin position="38"/>
        <end position="69"/>
    </location>
</feature>
<name>A0A4C1VJR2_EUMVA</name>
<comment type="caution">
    <text evidence="2">The sequence shown here is derived from an EMBL/GenBank/DDBJ whole genome shotgun (WGS) entry which is preliminary data.</text>
</comment>